<evidence type="ECO:0000259" key="4">
    <source>
        <dbReference type="Pfam" id="PF15612"/>
    </source>
</evidence>
<gene>
    <name evidence="5" type="ORF">H4R34_000972</name>
</gene>
<feature type="compositionally biased region" description="Acidic residues" evidence="3">
    <location>
        <begin position="286"/>
        <end position="298"/>
    </location>
</feature>
<name>A0A9W8EEW8_9FUNG</name>
<evidence type="ECO:0000256" key="1">
    <source>
        <dbReference type="ARBA" id="ARBA00004123"/>
    </source>
</evidence>
<dbReference type="PANTHER" id="PTHR42107">
    <property type="entry name" value="YALI0D24453P"/>
    <property type="match status" value="1"/>
</dbReference>
<dbReference type="AlphaFoldDB" id="A0A9W8EEW8"/>
<dbReference type="EMBL" id="JANBQB010000036">
    <property type="protein sequence ID" value="KAJ1983917.1"/>
    <property type="molecule type" value="Genomic_DNA"/>
</dbReference>
<accession>A0A9W8EEW8</accession>
<comment type="subcellular location">
    <subcellularLocation>
        <location evidence="1">Nucleus</location>
    </subcellularLocation>
</comment>
<organism evidence="5 6">
    <name type="scientific">Dimargaris verticillata</name>
    <dbReference type="NCBI Taxonomy" id="2761393"/>
    <lineage>
        <taxon>Eukaryota</taxon>
        <taxon>Fungi</taxon>
        <taxon>Fungi incertae sedis</taxon>
        <taxon>Zoopagomycota</taxon>
        <taxon>Kickxellomycotina</taxon>
        <taxon>Dimargaritomycetes</taxon>
        <taxon>Dimargaritales</taxon>
        <taxon>Dimargaritaceae</taxon>
        <taxon>Dimargaris</taxon>
    </lineage>
</organism>
<feature type="region of interest" description="Disordered" evidence="3">
    <location>
        <begin position="275"/>
        <end position="298"/>
    </location>
</feature>
<dbReference type="InterPro" id="IPR028942">
    <property type="entry name" value="WHIM1_dom"/>
</dbReference>
<evidence type="ECO:0000313" key="6">
    <source>
        <dbReference type="Proteomes" id="UP001151582"/>
    </source>
</evidence>
<dbReference type="PANTHER" id="PTHR42107:SF1">
    <property type="entry name" value="WHIM1 DOMAIN-CONTAINING PROTEIN"/>
    <property type="match status" value="1"/>
</dbReference>
<evidence type="ECO:0000256" key="2">
    <source>
        <dbReference type="ARBA" id="ARBA00023242"/>
    </source>
</evidence>
<protein>
    <recommendedName>
        <fullName evidence="4">WHIM1 domain-containing protein</fullName>
    </recommendedName>
</protein>
<comment type="caution">
    <text evidence="5">The sequence shown here is derived from an EMBL/GenBank/DDBJ whole genome shotgun (WGS) entry which is preliminary data.</text>
</comment>
<sequence>MTLTSNGTPPPPLEPTMTSDPVGSFKDSWRFAFIHAFCVRFGFFLTAASNQPFDINELALAIQSDYSDYLQSLVTQLLQAASNSRTLTNDPDAWQQVLMDHVYRRTRENPLVWESFNLPLEQGAFALDAHQKVELIWFLCEDLLQNNKELHDFISTTIATKNPKNGPIQIESFFADSQYKYYYFNDGSPWLYGEMDPLGPKHQWKALTSSLDEFNKFVETLGLSTQRYQRILYRLITKDIVPQVERATAKKRQIERSKLKTAKLHNDAQILNTRTRQRPTPKYTFDDDFATEFEDDEY</sequence>
<proteinExistence type="predicted"/>
<dbReference type="GO" id="GO:0005634">
    <property type="term" value="C:nucleus"/>
    <property type="evidence" value="ECO:0007669"/>
    <property type="project" value="UniProtKB-SubCell"/>
</dbReference>
<evidence type="ECO:0000313" key="5">
    <source>
        <dbReference type="EMBL" id="KAJ1983917.1"/>
    </source>
</evidence>
<reference evidence="5" key="1">
    <citation type="submission" date="2022-07" db="EMBL/GenBank/DDBJ databases">
        <title>Phylogenomic reconstructions and comparative analyses of Kickxellomycotina fungi.</title>
        <authorList>
            <person name="Reynolds N.K."/>
            <person name="Stajich J.E."/>
            <person name="Barry K."/>
            <person name="Grigoriev I.V."/>
            <person name="Crous P."/>
            <person name="Smith M.E."/>
        </authorList>
    </citation>
    <scope>NUCLEOTIDE SEQUENCE</scope>
    <source>
        <strain evidence="5">RSA 567</strain>
    </source>
</reference>
<evidence type="ECO:0000256" key="3">
    <source>
        <dbReference type="SAM" id="MobiDB-lite"/>
    </source>
</evidence>
<dbReference type="OrthoDB" id="349045at2759"/>
<feature type="domain" description="WHIM1" evidence="4">
    <location>
        <begin position="112"/>
        <end position="154"/>
    </location>
</feature>
<keyword evidence="2" id="KW-0539">Nucleus</keyword>
<dbReference type="Pfam" id="PF15612">
    <property type="entry name" value="WHIM1"/>
    <property type="match status" value="1"/>
</dbReference>
<keyword evidence="6" id="KW-1185">Reference proteome</keyword>
<dbReference type="Proteomes" id="UP001151582">
    <property type="component" value="Unassembled WGS sequence"/>
</dbReference>